<dbReference type="SUPFAM" id="SSF82649">
    <property type="entry name" value="SufE/NifU"/>
    <property type="match status" value="1"/>
</dbReference>
<protein>
    <submittedName>
        <fullName evidence="3">Cysteine desulfuration protein SufE</fullName>
    </submittedName>
</protein>
<evidence type="ECO:0000313" key="4">
    <source>
        <dbReference type="Proteomes" id="UP000199677"/>
    </source>
</evidence>
<dbReference type="OrthoDB" id="9799320at2"/>
<evidence type="ECO:0000259" key="2">
    <source>
        <dbReference type="Pfam" id="PF02657"/>
    </source>
</evidence>
<accession>A0A1G9YP41</accession>
<reference evidence="4" key="1">
    <citation type="submission" date="2016-10" db="EMBL/GenBank/DDBJ databases">
        <authorList>
            <person name="Varghese N."/>
            <person name="Submissions S."/>
        </authorList>
    </citation>
    <scope>NUCLEOTIDE SEQUENCE [LARGE SCALE GENOMIC DNA]</scope>
    <source>
        <strain evidence="4">CGMCC 1.6494</strain>
    </source>
</reference>
<sequence length="139" mass="16058">MSTSGAELAQKELIEEFEIFDNWMDRYQYIIDMGKQLPNFPDEWKTEEFKIQGCQSNVWMRHEEQGDKLIFKATSDAAIVSGLIALLLRIYSERTADEVRNTEPFFLAELGLDKHLSPTRSNGLHAMLERIYQVAQQAA</sequence>
<organism evidence="3 4">
    <name type="scientific">Vreelandella arcis</name>
    <dbReference type="NCBI Taxonomy" id="416873"/>
    <lineage>
        <taxon>Bacteria</taxon>
        <taxon>Pseudomonadati</taxon>
        <taxon>Pseudomonadota</taxon>
        <taxon>Gammaproteobacteria</taxon>
        <taxon>Oceanospirillales</taxon>
        <taxon>Halomonadaceae</taxon>
        <taxon>Vreelandella</taxon>
    </lineage>
</organism>
<dbReference type="Pfam" id="PF02657">
    <property type="entry name" value="SufE"/>
    <property type="match status" value="1"/>
</dbReference>
<keyword evidence="4" id="KW-1185">Reference proteome</keyword>
<dbReference type="Proteomes" id="UP000199677">
    <property type="component" value="Unassembled WGS sequence"/>
</dbReference>
<dbReference type="InterPro" id="IPR003808">
    <property type="entry name" value="Fe-S_metab-assoc_dom"/>
</dbReference>
<feature type="domain" description="Fe-S metabolism associated" evidence="2">
    <location>
        <begin position="14"/>
        <end position="133"/>
    </location>
</feature>
<dbReference type="PANTHER" id="PTHR43597">
    <property type="entry name" value="SULFUR ACCEPTOR PROTEIN CSDE"/>
    <property type="match status" value="1"/>
</dbReference>
<name>A0A1G9YP41_9GAMM</name>
<dbReference type="AlphaFoldDB" id="A0A1G9YP41"/>
<dbReference type="EMBL" id="FNII01000002">
    <property type="protein sequence ID" value="SDN10844.1"/>
    <property type="molecule type" value="Genomic_DNA"/>
</dbReference>
<evidence type="ECO:0000256" key="1">
    <source>
        <dbReference type="ARBA" id="ARBA00010282"/>
    </source>
</evidence>
<dbReference type="RefSeq" id="WP_089702437.1">
    <property type="nucleotide sequence ID" value="NZ_FNII01000002.1"/>
</dbReference>
<evidence type="ECO:0000313" key="3">
    <source>
        <dbReference type="EMBL" id="SDN10844.1"/>
    </source>
</evidence>
<gene>
    <name evidence="3" type="ORF">SAMN04487951_102263</name>
</gene>
<dbReference type="Gene3D" id="3.90.1010.10">
    <property type="match status" value="1"/>
</dbReference>
<proteinExistence type="inferred from homology"/>
<dbReference type="PANTHER" id="PTHR43597:SF5">
    <property type="entry name" value="SUFE-LIKE PROTEIN 2, CHLOROPLASTIC"/>
    <property type="match status" value="1"/>
</dbReference>
<comment type="similarity">
    <text evidence="1">Belongs to the SufE family.</text>
</comment>
<dbReference type="STRING" id="416873.SAMN04487951_102263"/>